<organism evidence="1 2">
    <name type="scientific">Maliponia aquimaris</name>
    <dbReference type="NCBI Taxonomy" id="1673631"/>
    <lineage>
        <taxon>Bacteria</taxon>
        <taxon>Pseudomonadati</taxon>
        <taxon>Pseudomonadota</taxon>
        <taxon>Alphaproteobacteria</taxon>
        <taxon>Rhodobacterales</taxon>
        <taxon>Paracoccaceae</taxon>
        <taxon>Maliponia</taxon>
    </lineage>
</organism>
<name>A0A238L3W3_9RHOB</name>
<dbReference type="RefSeq" id="WP_141194904.1">
    <property type="nucleotide sequence ID" value="NZ_FXYF01000015.1"/>
</dbReference>
<reference evidence="1 2" key="1">
    <citation type="submission" date="2017-05" db="EMBL/GenBank/DDBJ databases">
        <authorList>
            <person name="Song R."/>
            <person name="Chenine A.L."/>
            <person name="Ruprecht R.M."/>
        </authorList>
    </citation>
    <scope>NUCLEOTIDE SEQUENCE [LARGE SCALE GENOMIC DNA]</scope>
    <source>
        <strain evidence="1 2">CECT 8898</strain>
    </source>
</reference>
<keyword evidence="2" id="KW-1185">Reference proteome</keyword>
<evidence type="ECO:0000313" key="1">
    <source>
        <dbReference type="EMBL" id="SMX49102.1"/>
    </source>
</evidence>
<dbReference type="Proteomes" id="UP000207598">
    <property type="component" value="Unassembled WGS sequence"/>
</dbReference>
<sequence>MSGLLTFGNIASAIGCLAAGFALGQALTGSTRYDEGVSEGRAQLAVAEDALAKLNQVIAEPSVTAVFSEESRAKLAELSEAVATRDYDRIDALLPFALEVAGGAGCVPNGTSFTVTAQDNVKQNCETGVTSVFVVVNPNRIDTTLGTEMKSLVQGNPKTWALRDGGECTVLVSRASVPDTGPTADILFQNCKGS</sequence>
<dbReference type="AlphaFoldDB" id="A0A238L3W3"/>
<protein>
    <submittedName>
        <fullName evidence="1">Uncharacterized protein</fullName>
    </submittedName>
</protein>
<proteinExistence type="predicted"/>
<gene>
    <name evidence="1" type="ORF">MAA8898_04186</name>
</gene>
<dbReference type="EMBL" id="FXYF01000015">
    <property type="protein sequence ID" value="SMX49102.1"/>
    <property type="molecule type" value="Genomic_DNA"/>
</dbReference>
<evidence type="ECO:0000313" key="2">
    <source>
        <dbReference type="Proteomes" id="UP000207598"/>
    </source>
</evidence>
<accession>A0A238L3W3</accession>